<evidence type="ECO:0000313" key="4">
    <source>
        <dbReference type="EMBL" id="KAF2683398.1"/>
    </source>
</evidence>
<dbReference type="GO" id="GO:0070573">
    <property type="term" value="F:metallodipeptidase activity"/>
    <property type="evidence" value="ECO:0007669"/>
    <property type="project" value="InterPro"/>
</dbReference>
<dbReference type="EC" id="3.4.13.19" evidence="2"/>
<comment type="cofactor">
    <cofactor evidence="2">
        <name>Zn(2+)</name>
        <dbReference type="ChEBI" id="CHEBI:29105"/>
    </cofactor>
</comment>
<dbReference type="Pfam" id="PF01244">
    <property type="entry name" value="Peptidase_M19"/>
    <property type="match status" value="1"/>
</dbReference>
<dbReference type="OrthoDB" id="445695at2759"/>
<keyword evidence="2" id="KW-0378">Hydrolase</keyword>
<dbReference type="Proteomes" id="UP000799291">
    <property type="component" value="Unassembled WGS sequence"/>
</dbReference>
<gene>
    <name evidence="4" type="ORF">K458DRAFT_305484</name>
</gene>
<comment type="similarity">
    <text evidence="2">Belongs to the metallo-dependent hydrolases superfamily. Peptidase M19 family.</text>
</comment>
<dbReference type="CDD" id="cd01301">
    <property type="entry name" value="rDP_like"/>
    <property type="match status" value="1"/>
</dbReference>
<reference evidence="4" key="1">
    <citation type="journal article" date="2020" name="Stud. Mycol.">
        <title>101 Dothideomycetes genomes: a test case for predicting lifestyles and emergence of pathogens.</title>
        <authorList>
            <person name="Haridas S."/>
            <person name="Albert R."/>
            <person name="Binder M."/>
            <person name="Bloem J."/>
            <person name="Labutti K."/>
            <person name="Salamov A."/>
            <person name="Andreopoulos B."/>
            <person name="Baker S."/>
            <person name="Barry K."/>
            <person name="Bills G."/>
            <person name="Bluhm B."/>
            <person name="Cannon C."/>
            <person name="Castanera R."/>
            <person name="Culley D."/>
            <person name="Daum C."/>
            <person name="Ezra D."/>
            <person name="Gonzalez J."/>
            <person name="Henrissat B."/>
            <person name="Kuo A."/>
            <person name="Liang C."/>
            <person name="Lipzen A."/>
            <person name="Lutzoni F."/>
            <person name="Magnuson J."/>
            <person name="Mondo S."/>
            <person name="Nolan M."/>
            <person name="Ohm R."/>
            <person name="Pangilinan J."/>
            <person name="Park H.-J."/>
            <person name="Ramirez L."/>
            <person name="Alfaro M."/>
            <person name="Sun H."/>
            <person name="Tritt A."/>
            <person name="Yoshinaga Y."/>
            <person name="Zwiers L.-H."/>
            <person name="Turgeon B."/>
            <person name="Goodwin S."/>
            <person name="Spatafora J."/>
            <person name="Crous P."/>
            <person name="Grigoriev I."/>
        </authorList>
    </citation>
    <scope>NUCLEOTIDE SEQUENCE</scope>
    <source>
        <strain evidence="4">CBS 122367</strain>
    </source>
</reference>
<keyword evidence="2" id="KW-0862">Zinc</keyword>
<keyword evidence="1 2" id="KW-0224">Dipeptidase</keyword>
<name>A0A6G1IZ42_9PLEO</name>
<keyword evidence="5" id="KW-1185">Reference proteome</keyword>
<evidence type="ECO:0000313" key="5">
    <source>
        <dbReference type="Proteomes" id="UP000799291"/>
    </source>
</evidence>
<accession>A0A6G1IZ42</accession>
<comment type="catalytic activity">
    <reaction evidence="2">
        <text>an L-aminoacyl-L-amino acid + H2O = 2 an L-alpha-amino acid</text>
        <dbReference type="Rhea" id="RHEA:48940"/>
        <dbReference type="ChEBI" id="CHEBI:15377"/>
        <dbReference type="ChEBI" id="CHEBI:59869"/>
        <dbReference type="ChEBI" id="CHEBI:77460"/>
        <dbReference type="EC" id="3.4.13.19"/>
    </reaction>
</comment>
<dbReference type="EMBL" id="MU005584">
    <property type="protein sequence ID" value="KAF2683398.1"/>
    <property type="molecule type" value="Genomic_DNA"/>
</dbReference>
<dbReference type="PANTHER" id="PTHR10443">
    <property type="entry name" value="MICROSOMAL DIPEPTIDASE"/>
    <property type="match status" value="1"/>
</dbReference>
<protein>
    <recommendedName>
        <fullName evidence="2">Dipeptidase</fullName>
        <ecNumber evidence="2">3.4.13.19</ecNumber>
    </recommendedName>
</protein>
<keyword evidence="2" id="KW-0645">Protease</keyword>
<dbReference type="InterPro" id="IPR008257">
    <property type="entry name" value="Pept_M19"/>
</dbReference>
<keyword evidence="2" id="KW-0482">Metalloprotease</keyword>
<dbReference type="GO" id="GO:0006508">
    <property type="term" value="P:proteolysis"/>
    <property type="evidence" value="ECO:0007669"/>
    <property type="project" value="UniProtKB-KW"/>
</dbReference>
<dbReference type="PROSITE" id="PS51365">
    <property type="entry name" value="RENAL_DIPEPTIDASE_2"/>
    <property type="match status" value="1"/>
</dbReference>
<dbReference type="GO" id="GO:0046872">
    <property type="term" value="F:metal ion binding"/>
    <property type="evidence" value="ECO:0007669"/>
    <property type="project" value="UniProtKB-UniRule"/>
</dbReference>
<sequence>MEKSPELPVDGTQLRISRRDNADPIRRRYTVAERSVVVFLSLLLLQILWFAHRPLSTLLSRPHRSECSHITVEERAQRILKENPLIDGHNDLLVTIRISSNNHINGADFKDKFEHGGYVNQVDLPRLDAGMQGGAFWSAFMPCPLGKDGTDFSDDRYEPVVRATLEQLDLFNRLSQNYPKYFTLSRNSDEAVKAFEKGRLISPVIIEGLHQIGNSISTLRLYHRLGVRYATLTWNCHNKYADAALESGENWAARIATPYWHGLSPEGRDLIKEMNRLGMLVDLAHVSADTMRDVLIGNGTDEWQGSLAPPIFSHSSAYAICPHPRNVPDDILQLVKKRNSIVMINFSPGFISCVPGKTPHDLPEPYPQNATLHQVVRHIKHIGELIGYDHVGIGTDYDGIDSTPQGLEDVSKFPDLVVELLRQGISDGDVAKVVGRNILRVWKEADEVAEKLEATTQPLEEDPKNFWSS</sequence>
<evidence type="ECO:0000256" key="1">
    <source>
        <dbReference type="ARBA" id="ARBA00022997"/>
    </source>
</evidence>
<keyword evidence="3" id="KW-0812">Transmembrane</keyword>
<proteinExistence type="inferred from homology"/>
<dbReference type="InterPro" id="IPR032466">
    <property type="entry name" value="Metal_Hydrolase"/>
</dbReference>
<evidence type="ECO:0000256" key="2">
    <source>
        <dbReference type="RuleBase" id="RU341113"/>
    </source>
</evidence>
<keyword evidence="3" id="KW-1133">Transmembrane helix</keyword>
<evidence type="ECO:0000256" key="3">
    <source>
        <dbReference type="SAM" id="Phobius"/>
    </source>
</evidence>
<dbReference type="SUPFAM" id="SSF51556">
    <property type="entry name" value="Metallo-dependent hydrolases"/>
    <property type="match status" value="1"/>
</dbReference>
<dbReference type="AlphaFoldDB" id="A0A6G1IZ42"/>
<keyword evidence="2" id="KW-0479">Metal-binding</keyword>
<organism evidence="4 5">
    <name type="scientific">Lentithecium fluviatile CBS 122367</name>
    <dbReference type="NCBI Taxonomy" id="1168545"/>
    <lineage>
        <taxon>Eukaryota</taxon>
        <taxon>Fungi</taxon>
        <taxon>Dikarya</taxon>
        <taxon>Ascomycota</taxon>
        <taxon>Pezizomycotina</taxon>
        <taxon>Dothideomycetes</taxon>
        <taxon>Pleosporomycetidae</taxon>
        <taxon>Pleosporales</taxon>
        <taxon>Massarineae</taxon>
        <taxon>Lentitheciaceae</taxon>
        <taxon>Lentithecium</taxon>
    </lineage>
</organism>
<feature type="transmembrane region" description="Helical" evidence="3">
    <location>
        <begin position="35"/>
        <end position="52"/>
    </location>
</feature>
<keyword evidence="3" id="KW-0472">Membrane</keyword>
<dbReference type="Gene3D" id="3.20.20.140">
    <property type="entry name" value="Metal-dependent hydrolases"/>
    <property type="match status" value="1"/>
</dbReference>
<dbReference type="PANTHER" id="PTHR10443:SF12">
    <property type="entry name" value="DIPEPTIDASE"/>
    <property type="match status" value="1"/>
</dbReference>